<dbReference type="InterPro" id="IPR059050">
    <property type="entry name" value="Rv3660c_N"/>
</dbReference>
<accession>A0A5C8Z2K5</accession>
<evidence type="ECO:0000259" key="2">
    <source>
        <dbReference type="Pfam" id="PF26563"/>
    </source>
</evidence>
<dbReference type="Proteomes" id="UP000321234">
    <property type="component" value="Unassembled WGS sequence"/>
</dbReference>
<sequence>MVRAGAPSLRPGAPVDRLPAHSSSRSKRRSRGGQERLGGPEGWPSAAVPGASCAHRSRSEALGPAAVHRDAARGARRPPRRQGRRVDEVLLVTGRSVVVEQVRRLAAAGGVLLRVVADAAAAGAAWRGAPVVLLGDDAAALGVPWRRPGVLLVAPSTPGQDTAPLWRSAVEVGAEGVALLPGDAPAVASLIATAADGPGTGGLVVGVVGGCGGAGASVLAAAVARTAAAADPPHPVVLLDADPLGGGADALVGAHDEPGLRWHDVLDAPAPLRSAALADGLPRGRDGVRVLSWAPWPEPRSAPPAAVEAVLEAAARASGTVVVDLPRHSGSSLLWRLDLLVLVVPAHLRAVASAGAQLPVLMGHAGDVRLVVAEPPGAPLDPDDVSDALALPLLGRLPPDRDVRSATGRGDPLPRPRGALARCARSVLAVLADPDDRSGRAA</sequence>
<dbReference type="SUPFAM" id="SSF52540">
    <property type="entry name" value="P-loop containing nucleoside triphosphate hydrolases"/>
    <property type="match status" value="1"/>
</dbReference>
<dbReference type="Pfam" id="PF26563">
    <property type="entry name" value="Rv3660c_N"/>
    <property type="match status" value="1"/>
</dbReference>
<dbReference type="GO" id="GO:0016887">
    <property type="term" value="F:ATP hydrolysis activity"/>
    <property type="evidence" value="ECO:0007669"/>
    <property type="project" value="TreeGrafter"/>
</dbReference>
<protein>
    <recommendedName>
        <fullName evidence="2">Rv3660c-like CheY-like N-terminal domain-containing protein</fullName>
    </recommendedName>
</protein>
<reference evidence="3 4" key="1">
    <citation type="submission" date="2019-07" db="EMBL/GenBank/DDBJ databases">
        <title>Quadrisphaera sp. strain DD2A genome sequencing and assembly.</title>
        <authorList>
            <person name="Kim I."/>
        </authorList>
    </citation>
    <scope>NUCLEOTIDE SEQUENCE [LARGE SCALE GENOMIC DNA]</scope>
    <source>
        <strain evidence="3 4">DD2A</strain>
    </source>
</reference>
<dbReference type="InterPro" id="IPR022521">
    <property type="entry name" value="Rv3660c"/>
</dbReference>
<feature type="region of interest" description="Disordered" evidence="1">
    <location>
        <begin position="1"/>
        <end position="82"/>
    </location>
</feature>
<dbReference type="OrthoDB" id="3252838at2"/>
<dbReference type="GO" id="GO:0005524">
    <property type="term" value="F:ATP binding"/>
    <property type="evidence" value="ECO:0007669"/>
    <property type="project" value="TreeGrafter"/>
</dbReference>
<feature type="domain" description="Rv3660c-like CheY-like N-terminal" evidence="2">
    <location>
        <begin position="93"/>
        <end position="199"/>
    </location>
</feature>
<dbReference type="GO" id="GO:0051782">
    <property type="term" value="P:negative regulation of cell division"/>
    <property type="evidence" value="ECO:0007669"/>
    <property type="project" value="TreeGrafter"/>
</dbReference>
<dbReference type="NCBIfam" id="TIGR03815">
    <property type="entry name" value="CpaE_hom_Actino"/>
    <property type="match status" value="1"/>
</dbReference>
<keyword evidence="4" id="KW-1185">Reference proteome</keyword>
<dbReference type="AlphaFoldDB" id="A0A5C8Z2K5"/>
<comment type="caution">
    <text evidence="3">The sequence shown here is derived from an EMBL/GenBank/DDBJ whole genome shotgun (WGS) entry which is preliminary data.</text>
</comment>
<dbReference type="PANTHER" id="PTHR43384">
    <property type="entry name" value="SEPTUM SITE-DETERMINING PROTEIN MIND HOMOLOG, CHLOROPLASTIC-RELATED"/>
    <property type="match status" value="1"/>
</dbReference>
<evidence type="ECO:0000313" key="4">
    <source>
        <dbReference type="Proteomes" id="UP000321234"/>
    </source>
</evidence>
<organism evidence="3 4">
    <name type="scientific">Quadrisphaera setariae</name>
    <dbReference type="NCBI Taxonomy" id="2593304"/>
    <lineage>
        <taxon>Bacteria</taxon>
        <taxon>Bacillati</taxon>
        <taxon>Actinomycetota</taxon>
        <taxon>Actinomycetes</taxon>
        <taxon>Kineosporiales</taxon>
        <taxon>Kineosporiaceae</taxon>
        <taxon>Quadrisphaera</taxon>
    </lineage>
</organism>
<dbReference type="GO" id="GO:0009898">
    <property type="term" value="C:cytoplasmic side of plasma membrane"/>
    <property type="evidence" value="ECO:0007669"/>
    <property type="project" value="TreeGrafter"/>
</dbReference>
<dbReference type="InterPro" id="IPR050625">
    <property type="entry name" value="ParA/MinD_ATPase"/>
</dbReference>
<dbReference type="EMBL" id="VKAC01000015">
    <property type="protein sequence ID" value="TXR52322.1"/>
    <property type="molecule type" value="Genomic_DNA"/>
</dbReference>
<gene>
    <name evidence="3" type="ORF">FMM08_20250</name>
</gene>
<name>A0A5C8Z2K5_9ACTN</name>
<evidence type="ECO:0000313" key="3">
    <source>
        <dbReference type="EMBL" id="TXR52322.1"/>
    </source>
</evidence>
<dbReference type="Gene3D" id="3.40.50.300">
    <property type="entry name" value="P-loop containing nucleotide triphosphate hydrolases"/>
    <property type="match status" value="1"/>
</dbReference>
<evidence type="ECO:0000256" key="1">
    <source>
        <dbReference type="SAM" id="MobiDB-lite"/>
    </source>
</evidence>
<dbReference type="InterPro" id="IPR027417">
    <property type="entry name" value="P-loop_NTPase"/>
</dbReference>
<dbReference type="GO" id="GO:0005829">
    <property type="term" value="C:cytosol"/>
    <property type="evidence" value="ECO:0007669"/>
    <property type="project" value="TreeGrafter"/>
</dbReference>
<dbReference type="PANTHER" id="PTHR43384:SF11">
    <property type="entry name" value="SEPTUM SITE DETERMINING PROTEIN"/>
    <property type="match status" value="1"/>
</dbReference>
<proteinExistence type="predicted"/>